<gene>
    <name evidence="4" type="ORF">E4U42_008096</name>
</gene>
<feature type="compositionally biased region" description="Basic and acidic residues" evidence="2">
    <location>
        <begin position="122"/>
        <end position="132"/>
    </location>
</feature>
<evidence type="ECO:0000313" key="5">
    <source>
        <dbReference type="Proteomes" id="UP000811619"/>
    </source>
</evidence>
<keyword evidence="1" id="KW-0732">Signal</keyword>
<feature type="compositionally biased region" description="Polar residues" evidence="2">
    <location>
        <begin position="58"/>
        <end position="78"/>
    </location>
</feature>
<dbReference type="EMBL" id="SRPY01000990">
    <property type="protein sequence ID" value="KAG5915388.1"/>
    <property type="molecule type" value="Genomic_DNA"/>
</dbReference>
<evidence type="ECO:0000313" key="4">
    <source>
        <dbReference type="EMBL" id="KAG5915388.1"/>
    </source>
</evidence>
<feature type="region of interest" description="Disordered" evidence="2">
    <location>
        <begin position="1"/>
        <end position="78"/>
    </location>
</feature>
<dbReference type="PROSITE" id="PS50213">
    <property type="entry name" value="FAS1"/>
    <property type="match status" value="1"/>
</dbReference>
<dbReference type="OrthoDB" id="5551751at2759"/>
<evidence type="ECO:0000256" key="1">
    <source>
        <dbReference type="ARBA" id="ARBA00022729"/>
    </source>
</evidence>
<dbReference type="AlphaFoldDB" id="A0A8K0J108"/>
<feature type="region of interest" description="Disordered" evidence="2">
    <location>
        <begin position="109"/>
        <end position="132"/>
    </location>
</feature>
<protein>
    <recommendedName>
        <fullName evidence="3">FAS1 domain-containing protein</fullName>
    </recommendedName>
</protein>
<name>A0A8K0J108_9HYPO</name>
<dbReference type="Gene3D" id="2.30.180.10">
    <property type="entry name" value="FAS1 domain"/>
    <property type="match status" value="1"/>
</dbReference>
<organism evidence="4 5">
    <name type="scientific">Claviceps africana</name>
    <dbReference type="NCBI Taxonomy" id="83212"/>
    <lineage>
        <taxon>Eukaryota</taxon>
        <taxon>Fungi</taxon>
        <taxon>Dikarya</taxon>
        <taxon>Ascomycota</taxon>
        <taxon>Pezizomycotina</taxon>
        <taxon>Sordariomycetes</taxon>
        <taxon>Hypocreomycetidae</taxon>
        <taxon>Hypocreales</taxon>
        <taxon>Clavicipitaceae</taxon>
        <taxon>Claviceps</taxon>
    </lineage>
</organism>
<dbReference type="SUPFAM" id="SSF82153">
    <property type="entry name" value="FAS1 domain"/>
    <property type="match status" value="1"/>
</dbReference>
<evidence type="ECO:0000259" key="3">
    <source>
        <dbReference type="PROSITE" id="PS50213"/>
    </source>
</evidence>
<dbReference type="Proteomes" id="UP000811619">
    <property type="component" value="Unassembled WGS sequence"/>
</dbReference>
<sequence>MSGPGPGPGPGRPSPPAQAPDPGPVPAATIPKIKLRNPSSPAPSPDTHASHDKYAPKPQTSVSLADTIGPNRSISSFSSFTRLNPATARLLDDLTARMTLLAPLNSAIDHLPRKPWQPPPDDQDHPGHDVDAQDRARNNLDRFVRAHILMGTAPWEEGVQAETLTGGRPIWWEARDDGVRVVCPDGIEVERVAARVANGELWIVKGVLDYK</sequence>
<reference evidence="4" key="1">
    <citation type="journal article" date="2020" name="bioRxiv">
        <title>Whole genome comparisons of ergot fungi reveals the divergence and evolution of species within the genus Claviceps are the result of varying mechanisms driving genome evolution and host range expansion.</title>
        <authorList>
            <person name="Wyka S.A."/>
            <person name="Mondo S.J."/>
            <person name="Liu M."/>
            <person name="Dettman J."/>
            <person name="Nalam V."/>
            <person name="Broders K.D."/>
        </authorList>
    </citation>
    <scope>NUCLEOTIDE SEQUENCE</scope>
    <source>
        <strain evidence="4">CCC 489</strain>
    </source>
</reference>
<dbReference type="InterPro" id="IPR040200">
    <property type="entry name" value="Mug57-like"/>
</dbReference>
<evidence type="ECO:0000256" key="2">
    <source>
        <dbReference type="SAM" id="MobiDB-lite"/>
    </source>
</evidence>
<dbReference type="InterPro" id="IPR036378">
    <property type="entry name" value="FAS1_dom_sf"/>
</dbReference>
<feature type="compositionally biased region" description="Pro residues" evidence="2">
    <location>
        <begin position="1"/>
        <end position="25"/>
    </location>
</feature>
<proteinExistence type="predicted"/>
<accession>A0A8K0J108</accession>
<dbReference type="InterPro" id="IPR000782">
    <property type="entry name" value="FAS1_domain"/>
</dbReference>
<dbReference type="PANTHER" id="PTHR28156">
    <property type="entry name" value="FAS1 DOMAIN-CONTAINING PROTEIN YDR262W"/>
    <property type="match status" value="1"/>
</dbReference>
<keyword evidence="5" id="KW-1185">Reference proteome</keyword>
<feature type="domain" description="FAS1" evidence="3">
    <location>
        <begin position="61"/>
        <end position="208"/>
    </location>
</feature>
<dbReference type="PANTHER" id="PTHR28156:SF1">
    <property type="entry name" value="FAS1 DOMAIN-CONTAINING PROTEIN YDR262W"/>
    <property type="match status" value="1"/>
</dbReference>
<comment type="caution">
    <text evidence="4">The sequence shown here is derived from an EMBL/GenBank/DDBJ whole genome shotgun (WGS) entry which is preliminary data.</text>
</comment>